<feature type="chain" id="PRO_5045712987" evidence="11">
    <location>
        <begin position="25"/>
        <end position="718"/>
    </location>
</feature>
<evidence type="ECO:0000256" key="1">
    <source>
        <dbReference type="ARBA" id="ARBA00004571"/>
    </source>
</evidence>
<dbReference type="Gene3D" id="2.40.170.20">
    <property type="entry name" value="TonB-dependent receptor, beta-barrel domain"/>
    <property type="match status" value="1"/>
</dbReference>
<dbReference type="Pfam" id="PF07715">
    <property type="entry name" value="Plug"/>
    <property type="match status" value="1"/>
</dbReference>
<name>A0ABQ1JN91_9PROT</name>
<evidence type="ECO:0000256" key="5">
    <source>
        <dbReference type="ARBA" id="ARBA00023077"/>
    </source>
</evidence>
<feature type="domain" description="TonB-dependent receptor-like beta-barrel" evidence="12">
    <location>
        <begin position="395"/>
        <end position="687"/>
    </location>
</feature>
<keyword evidence="6 8" id="KW-0472">Membrane</keyword>
<dbReference type="Proteomes" id="UP000628854">
    <property type="component" value="Unassembled WGS sequence"/>
</dbReference>
<sequence>MKLQTLRRTLAATLLVGTCPLALAQQSSPDTPDGRDERLSTVIVTGVGPQRSTDEMIGNATAVSRDDIVQNLQASLGNSLDSQPGVSTTHFGQAASRPVLRGLGAERVLVLTNGIGVIDASAASPDHQVAADGIDAEKIEILRGPAALAYGGQAIGGVVNVIDGLIAEDLPDEPVSGEAYGALNSVNDGGTEGGAKAKFVAGPFVLSLSGSTRDFDDYDIPGFAESSRLHALEEAEHEEEEGEEEDHEEHEDVRDTLENSFVETDSLAAGLSWIGDSAFVGIAIRQQTALYGLPGHSHAHEHEDEEEGEEEEEHEEESPFIDLEQTRYDIRAGADIDAGPFTRIAGNVSIADYEHVEFEAPGEPGTVYESDGTEGRVELGTDFAGFEGAVGIQMLDKTLDAFGDEAFITKTDTRSTGLFAYQTREWDNGFGVEGGLRYDTTELENILAGSREFDLYSGSFGLHQHWDSGLFIGGQVSLTERAPNESELFADGAHLATAQYEVGDDTLDKERGVTFEGTVRWRGDNGFGFGANLFHTEFDGFIYLAPGTTIVDGIVVDEVDELPVYNFVQQDASFTGGEIYADYVMMDGALGADWRAEANVDFVSAELDGGGNLPLIPPMTFNASLDADWGLWSAGAGITVAAEQDEPGAGELPTDGYTTLDLRTAFSLAEVGVGQEGTELFLEARNVTDEDVRYATSVLKDTVPAPGRNIRGGIRLVF</sequence>
<dbReference type="SUPFAM" id="SSF56935">
    <property type="entry name" value="Porins"/>
    <property type="match status" value="1"/>
</dbReference>
<feature type="compositionally biased region" description="Acidic residues" evidence="10">
    <location>
        <begin position="235"/>
        <end position="249"/>
    </location>
</feature>
<evidence type="ECO:0000256" key="7">
    <source>
        <dbReference type="ARBA" id="ARBA00023237"/>
    </source>
</evidence>
<feature type="region of interest" description="Disordered" evidence="10">
    <location>
        <begin position="295"/>
        <end position="320"/>
    </location>
</feature>
<dbReference type="PROSITE" id="PS52016">
    <property type="entry name" value="TONB_DEPENDENT_REC_3"/>
    <property type="match status" value="1"/>
</dbReference>
<keyword evidence="7 8" id="KW-0998">Cell outer membrane</keyword>
<keyword evidence="4 8" id="KW-0812">Transmembrane</keyword>
<feature type="region of interest" description="Disordered" evidence="10">
    <location>
        <begin position="233"/>
        <end position="254"/>
    </location>
</feature>
<evidence type="ECO:0000313" key="15">
    <source>
        <dbReference type="Proteomes" id="UP000628854"/>
    </source>
</evidence>
<reference evidence="15" key="1">
    <citation type="journal article" date="2019" name="Int. J. Syst. Evol. Microbiol.">
        <title>The Global Catalogue of Microorganisms (GCM) 10K type strain sequencing project: providing services to taxonomists for standard genome sequencing and annotation.</title>
        <authorList>
            <consortium name="The Broad Institute Genomics Platform"/>
            <consortium name="The Broad Institute Genome Sequencing Center for Infectious Disease"/>
            <person name="Wu L."/>
            <person name="Ma J."/>
        </authorList>
    </citation>
    <scope>NUCLEOTIDE SEQUENCE [LARGE SCALE GENOMIC DNA]</scope>
    <source>
        <strain evidence="15">CGMCC 1.15928</strain>
    </source>
</reference>
<evidence type="ECO:0000259" key="12">
    <source>
        <dbReference type="Pfam" id="PF00593"/>
    </source>
</evidence>
<dbReference type="RefSeq" id="WP_084392557.1">
    <property type="nucleotide sequence ID" value="NZ_BMKF01000002.1"/>
</dbReference>
<dbReference type="Pfam" id="PF00593">
    <property type="entry name" value="TonB_dep_Rec_b-barrel"/>
    <property type="match status" value="1"/>
</dbReference>
<evidence type="ECO:0000256" key="10">
    <source>
        <dbReference type="SAM" id="MobiDB-lite"/>
    </source>
</evidence>
<keyword evidence="14" id="KW-0675">Receptor</keyword>
<dbReference type="InterPro" id="IPR039426">
    <property type="entry name" value="TonB-dep_rcpt-like"/>
</dbReference>
<dbReference type="InterPro" id="IPR037066">
    <property type="entry name" value="Plug_dom_sf"/>
</dbReference>
<keyword evidence="3 8" id="KW-1134">Transmembrane beta strand</keyword>
<keyword evidence="15" id="KW-1185">Reference proteome</keyword>
<evidence type="ECO:0000256" key="4">
    <source>
        <dbReference type="ARBA" id="ARBA00022692"/>
    </source>
</evidence>
<accession>A0ABQ1JN91</accession>
<evidence type="ECO:0000256" key="9">
    <source>
        <dbReference type="RuleBase" id="RU003357"/>
    </source>
</evidence>
<dbReference type="InterPro" id="IPR012910">
    <property type="entry name" value="Plug_dom"/>
</dbReference>
<evidence type="ECO:0000256" key="2">
    <source>
        <dbReference type="ARBA" id="ARBA00022448"/>
    </source>
</evidence>
<evidence type="ECO:0000259" key="13">
    <source>
        <dbReference type="Pfam" id="PF07715"/>
    </source>
</evidence>
<evidence type="ECO:0000313" key="14">
    <source>
        <dbReference type="EMBL" id="GGB70571.1"/>
    </source>
</evidence>
<evidence type="ECO:0000256" key="8">
    <source>
        <dbReference type="PROSITE-ProRule" id="PRU01360"/>
    </source>
</evidence>
<dbReference type="InterPro" id="IPR000531">
    <property type="entry name" value="Beta-barrel_TonB"/>
</dbReference>
<feature type="signal peptide" evidence="11">
    <location>
        <begin position="1"/>
        <end position="24"/>
    </location>
</feature>
<comment type="similarity">
    <text evidence="8 9">Belongs to the TonB-dependent receptor family.</text>
</comment>
<keyword evidence="11" id="KW-0732">Signal</keyword>
<dbReference type="PANTHER" id="PTHR30069">
    <property type="entry name" value="TONB-DEPENDENT OUTER MEMBRANE RECEPTOR"/>
    <property type="match status" value="1"/>
</dbReference>
<feature type="domain" description="TonB-dependent receptor plug" evidence="13">
    <location>
        <begin position="56"/>
        <end position="158"/>
    </location>
</feature>
<gene>
    <name evidence="14" type="ORF">GCM10011503_19080</name>
</gene>
<comment type="caution">
    <text evidence="14">The sequence shown here is derived from an EMBL/GenBank/DDBJ whole genome shotgun (WGS) entry which is preliminary data.</text>
</comment>
<comment type="subcellular location">
    <subcellularLocation>
        <location evidence="1 8">Cell outer membrane</location>
        <topology evidence="1 8">Multi-pass membrane protein</topology>
    </subcellularLocation>
</comment>
<feature type="compositionally biased region" description="Acidic residues" evidence="10">
    <location>
        <begin position="303"/>
        <end position="319"/>
    </location>
</feature>
<evidence type="ECO:0000256" key="3">
    <source>
        <dbReference type="ARBA" id="ARBA00022452"/>
    </source>
</evidence>
<dbReference type="EMBL" id="BMKF01000002">
    <property type="protein sequence ID" value="GGB70571.1"/>
    <property type="molecule type" value="Genomic_DNA"/>
</dbReference>
<evidence type="ECO:0000256" key="6">
    <source>
        <dbReference type="ARBA" id="ARBA00023136"/>
    </source>
</evidence>
<dbReference type="PANTHER" id="PTHR30069:SF40">
    <property type="entry name" value="TONB-DEPENDENT RECEPTOR NMB0964-RELATED"/>
    <property type="match status" value="1"/>
</dbReference>
<protein>
    <submittedName>
        <fullName evidence="14">TonB-dependent receptor</fullName>
    </submittedName>
</protein>
<keyword evidence="2 8" id="KW-0813">Transport</keyword>
<organism evidence="14 15">
    <name type="scientific">Henriciella pelagia</name>
    <dbReference type="NCBI Taxonomy" id="1977912"/>
    <lineage>
        <taxon>Bacteria</taxon>
        <taxon>Pseudomonadati</taxon>
        <taxon>Pseudomonadota</taxon>
        <taxon>Alphaproteobacteria</taxon>
        <taxon>Hyphomonadales</taxon>
        <taxon>Hyphomonadaceae</taxon>
        <taxon>Henriciella</taxon>
    </lineage>
</organism>
<dbReference type="Gene3D" id="2.170.130.10">
    <property type="entry name" value="TonB-dependent receptor, plug domain"/>
    <property type="match status" value="1"/>
</dbReference>
<keyword evidence="5 9" id="KW-0798">TonB box</keyword>
<proteinExistence type="inferred from homology"/>
<evidence type="ECO:0000256" key="11">
    <source>
        <dbReference type="SAM" id="SignalP"/>
    </source>
</evidence>
<dbReference type="InterPro" id="IPR036942">
    <property type="entry name" value="Beta-barrel_TonB_sf"/>
</dbReference>